<keyword evidence="2" id="KW-0808">Transferase</keyword>
<evidence type="ECO:0000313" key="2">
    <source>
        <dbReference type="EMBL" id="UOE41366.1"/>
    </source>
</evidence>
<evidence type="ECO:0000313" key="3">
    <source>
        <dbReference type="Proteomes" id="UP000831460"/>
    </source>
</evidence>
<organism evidence="2 3">
    <name type="scientific">Chryseobacterium suipulveris</name>
    <dbReference type="NCBI Taxonomy" id="2929800"/>
    <lineage>
        <taxon>Bacteria</taxon>
        <taxon>Pseudomonadati</taxon>
        <taxon>Bacteroidota</taxon>
        <taxon>Flavobacteriia</taxon>
        <taxon>Flavobacteriales</taxon>
        <taxon>Weeksellaceae</taxon>
        <taxon>Chryseobacterium group</taxon>
        <taxon>Chryseobacterium</taxon>
    </lineage>
</organism>
<keyword evidence="2" id="KW-0328">Glycosyltransferase</keyword>
<dbReference type="InterPro" id="IPR001173">
    <property type="entry name" value="Glyco_trans_2-like"/>
</dbReference>
<sequence>MKFSFLIANYNNGKYFKECFDSIIAQTYKNWEAIIVDDASTDNSVEIISELIKDDPRFILLKNEVNKGCGFTKRKTLEHATGEFCGFLDPDDAVTAHAVERSLSEYTSDKIVGTYSKIMFCDGDLKPVSDYKKIKQVYNDKYFFNCPIQMNAFFTFRKSAYDKTEGINPELKSAVDQDLYLKVLEHGNPIFIKENMYLYRRHSMGISQDSSKSKAKTNFAKVIFDALKRRNIKAVNGQKVPKEFTDPEEIYNLLEYQNSIPYRLKQKIKLLFRRH</sequence>
<evidence type="ECO:0000259" key="1">
    <source>
        <dbReference type="Pfam" id="PF00535"/>
    </source>
</evidence>
<dbReference type="SUPFAM" id="SSF53448">
    <property type="entry name" value="Nucleotide-diphospho-sugar transferases"/>
    <property type="match status" value="1"/>
</dbReference>
<dbReference type="GO" id="GO:0016757">
    <property type="term" value="F:glycosyltransferase activity"/>
    <property type="evidence" value="ECO:0007669"/>
    <property type="project" value="UniProtKB-KW"/>
</dbReference>
<dbReference type="Pfam" id="PF00535">
    <property type="entry name" value="Glycos_transf_2"/>
    <property type="match status" value="1"/>
</dbReference>
<dbReference type="Proteomes" id="UP000831460">
    <property type="component" value="Chromosome"/>
</dbReference>
<dbReference type="PANTHER" id="PTHR22916:SF3">
    <property type="entry name" value="UDP-GLCNAC:BETAGAL BETA-1,3-N-ACETYLGLUCOSAMINYLTRANSFERASE-LIKE PROTEIN 1"/>
    <property type="match status" value="1"/>
</dbReference>
<proteinExistence type="predicted"/>
<gene>
    <name evidence="2" type="ORF">MTP09_01595</name>
</gene>
<dbReference type="PANTHER" id="PTHR22916">
    <property type="entry name" value="GLYCOSYLTRANSFERASE"/>
    <property type="match status" value="1"/>
</dbReference>
<feature type="domain" description="Glycosyltransferase 2-like" evidence="1">
    <location>
        <begin position="4"/>
        <end position="163"/>
    </location>
</feature>
<dbReference type="Gene3D" id="3.90.550.10">
    <property type="entry name" value="Spore Coat Polysaccharide Biosynthesis Protein SpsA, Chain A"/>
    <property type="match status" value="1"/>
</dbReference>
<name>A0ABY4BUI1_9FLAO</name>
<dbReference type="EMBL" id="CP094532">
    <property type="protein sequence ID" value="UOE41366.1"/>
    <property type="molecule type" value="Genomic_DNA"/>
</dbReference>
<dbReference type="EC" id="2.4.-.-" evidence="2"/>
<accession>A0ABY4BUI1</accession>
<dbReference type="InterPro" id="IPR029044">
    <property type="entry name" value="Nucleotide-diphossugar_trans"/>
</dbReference>
<dbReference type="RefSeq" id="WP_243550019.1">
    <property type="nucleotide sequence ID" value="NZ_CP094532.1"/>
</dbReference>
<protein>
    <submittedName>
        <fullName evidence="2">Glycosyltransferase</fullName>
        <ecNumber evidence="2">2.4.-.-</ecNumber>
    </submittedName>
</protein>
<keyword evidence="3" id="KW-1185">Reference proteome</keyword>
<reference evidence="2 3" key="1">
    <citation type="submission" date="2022-03" db="EMBL/GenBank/DDBJ databases">
        <title>Chryseobacterium sp. isolated from particulate matters in swine house.</title>
        <authorList>
            <person name="Won M."/>
            <person name="Kim S.-J."/>
            <person name="Kwon S.-W."/>
        </authorList>
    </citation>
    <scope>NUCLEOTIDE SEQUENCE [LARGE SCALE GENOMIC DNA]</scope>
    <source>
        <strain evidence="2 3">SC2-2</strain>
    </source>
</reference>